<protein>
    <recommendedName>
        <fullName evidence="10">Copper acquisition factor BIM1-like domain-containing protein</fullName>
    </recommendedName>
</protein>
<dbReference type="GO" id="GO:0098552">
    <property type="term" value="C:side of membrane"/>
    <property type="evidence" value="ECO:0007669"/>
    <property type="project" value="UniProtKB-KW"/>
</dbReference>
<evidence type="ECO:0000256" key="3">
    <source>
        <dbReference type="ARBA" id="ARBA00022622"/>
    </source>
</evidence>
<sequence length="229" mass="24107">MKYLILLPSLLASLTAAHFTINYPPSRSTDAKTQSEFPCGGFSRPSIRTKISLHSPSFPISVDMGHDQTAIRFLLAVGSAPGTNYNITLSKTFRVEGLGEFCVPDVVLSEDILGTKLEDELNMTLQVQANGHPDGGLYACADLQLTTEPVSGPSKSTFKNNTGVVAVPFTGAAADRNANVSTPEVWPQGGEDTKNKGESHAPFLTGGSALQAASWGVLGVSALGSLAIW</sequence>
<dbReference type="PANTHER" id="PTHR34992">
    <property type="entry name" value="HYPHAL ANASTAMOSIS-7 PROTEIN"/>
    <property type="match status" value="1"/>
</dbReference>
<evidence type="ECO:0000313" key="12">
    <source>
        <dbReference type="Proteomes" id="UP000184073"/>
    </source>
</evidence>
<dbReference type="CDD" id="cd21176">
    <property type="entry name" value="LPMO_auxiliary-like"/>
    <property type="match status" value="1"/>
</dbReference>
<feature type="signal peptide" evidence="9">
    <location>
        <begin position="1"/>
        <end position="17"/>
    </location>
</feature>
<evidence type="ECO:0000313" key="11">
    <source>
        <dbReference type="EMBL" id="OJJ04838.1"/>
    </source>
</evidence>
<dbReference type="Proteomes" id="UP000184073">
    <property type="component" value="Unassembled WGS sequence"/>
</dbReference>
<dbReference type="VEuPathDB" id="FungiDB:ASPVEDRAFT_86218"/>
<evidence type="ECO:0000256" key="5">
    <source>
        <dbReference type="ARBA" id="ARBA00023136"/>
    </source>
</evidence>
<dbReference type="InterPro" id="IPR046936">
    <property type="entry name" value="BIM1-like"/>
</dbReference>
<keyword evidence="2" id="KW-1003">Cell membrane</keyword>
<keyword evidence="3" id="KW-0336">GPI-anchor</keyword>
<dbReference type="GO" id="GO:0005886">
    <property type="term" value="C:plasma membrane"/>
    <property type="evidence" value="ECO:0007669"/>
    <property type="project" value="UniProtKB-SubCell"/>
</dbReference>
<keyword evidence="12" id="KW-1185">Reference proteome</keyword>
<dbReference type="RefSeq" id="XP_040670600.1">
    <property type="nucleotide sequence ID" value="XM_040817809.1"/>
</dbReference>
<dbReference type="AlphaFoldDB" id="A0A1L9PTI1"/>
<evidence type="ECO:0000256" key="6">
    <source>
        <dbReference type="ARBA" id="ARBA00023180"/>
    </source>
</evidence>
<reference evidence="12" key="1">
    <citation type="journal article" date="2017" name="Genome Biol.">
        <title>Comparative genomics reveals high biological diversity and specific adaptations in the industrially and medically important fungal genus Aspergillus.</title>
        <authorList>
            <person name="de Vries R.P."/>
            <person name="Riley R."/>
            <person name="Wiebenga A."/>
            <person name="Aguilar-Osorio G."/>
            <person name="Amillis S."/>
            <person name="Uchima C.A."/>
            <person name="Anderluh G."/>
            <person name="Asadollahi M."/>
            <person name="Askin M."/>
            <person name="Barry K."/>
            <person name="Battaglia E."/>
            <person name="Bayram O."/>
            <person name="Benocci T."/>
            <person name="Braus-Stromeyer S.A."/>
            <person name="Caldana C."/>
            <person name="Canovas D."/>
            <person name="Cerqueira G.C."/>
            <person name="Chen F."/>
            <person name="Chen W."/>
            <person name="Choi C."/>
            <person name="Clum A."/>
            <person name="Dos Santos R.A."/>
            <person name="Damasio A.R."/>
            <person name="Diallinas G."/>
            <person name="Emri T."/>
            <person name="Fekete E."/>
            <person name="Flipphi M."/>
            <person name="Freyberg S."/>
            <person name="Gallo A."/>
            <person name="Gournas C."/>
            <person name="Habgood R."/>
            <person name="Hainaut M."/>
            <person name="Harispe M.L."/>
            <person name="Henrissat B."/>
            <person name="Hilden K.S."/>
            <person name="Hope R."/>
            <person name="Hossain A."/>
            <person name="Karabika E."/>
            <person name="Karaffa L."/>
            <person name="Karanyi Z."/>
            <person name="Krasevec N."/>
            <person name="Kuo A."/>
            <person name="Kusch H."/>
            <person name="LaButti K."/>
            <person name="Lagendijk E.L."/>
            <person name="Lapidus A."/>
            <person name="Levasseur A."/>
            <person name="Lindquist E."/>
            <person name="Lipzen A."/>
            <person name="Logrieco A.F."/>
            <person name="MacCabe A."/>
            <person name="Maekelae M.R."/>
            <person name="Malavazi I."/>
            <person name="Melin P."/>
            <person name="Meyer V."/>
            <person name="Mielnichuk N."/>
            <person name="Miskei M."/>
            <person name="Molnar A.P."/>
            <person name="Mule G."/>
            <person name="Ngan C.Y."/>
            <person name="Orejas M."/>
            <person name="Orosz E."/>
            <person name="Ouedraogo J.P."/>
            <person name="Overkamp K.M."/>
            <person name="Park H.-S."/>
            <person name="Perrone G."/>
            <person name="Piumi F."/>
            <person name="Punt P.J."/>
            <person name="Ram A.F."/>
            <person name="Ramon A."/>
            <person name="Rauscher S."/>
            <person name="Record E."/>
            <person name="Riano-Pachon D.M."/>
            <person name="Robert V."/>
            <person name="Roehrig J."/>
            <person name="Ruller R."/>
            <person name="Salamov A."/>
            <person name="Salih N.S."/>
            <person name="Samson R.A."/>
            <person name="Sandor E."/>
            <person name="Sanguinetti M."/>
            <person name="Schuetze T."/>
            <person name="Sepcic K."/>
            <person name="Shelest E."/>
            <person name="Sherlock G."/>
            <person name="Sophianopoulou V."/>
            <person name="Squina F.M."/>
            <person name="Sun H."/>
            <person name="Susca A."/>
            <person name="Todd R.B."/>
            <person name="Tsang A."/>
            <person name="Unkles S.E."/>
            <person name="van de Wiele N."/>
            <person name="van Rossen-Uffink D."/>
            <person name="Oliveira J.V."/>
            <person name="Vesth T.C."/>
            <person name="Visser J."/>
            <person name="Yu J.-H."/>
            <person name="Zhou M."/>
            <person name="Andersen M.R."/>
            <person name="Archer D.B."/>
            <person name="Baker S.E."/>
            <person name="Benoit I."/>
            <person name="Brakhage A.A."/>
            <person name="Braus G.H."/>
            <person name="Fischer R."/>
            <person name="Frisvad J.C."/>
            <person name="Goldman G.H."/>
            <person name="Houbraken J."/>
            <person name="Oakley B."/>
            <person name="Pocsi I."/>
            <person name="Scazzocchio C."/>
            <person name="Seiboth B."/>
            <person name="vanKuyk P.A."/>
            <person name="Wortman J."/>
            <person name="Dyer P.S."/>
            <person name="Grigoriev I.V."/>
        </authorList>
    </citation>
    <scope>NUCLEOTIDE SEQUENCE [LARGE SCALE GENOMIC DNA]</scope>
    <source>
        <strain evidence="12">CBS 583.65</strain>
    </source>
</reference>
<dbReference type="PANTHER" id="PTHR34992:SF1">
    <property type="entry name" value="COPPER ACQUISITION FACTOR BIM1-LIKE DOMAIN-CONTAINING PROTEIN"/>
    <property type="match status" value="1"/>
</dbReference>
<evidence type="ECO:0000256" key="4">
    <source>
        <dbReference type="ARBA" id="ARBA00022729"/>
    </source>
</evidence>
<evidence type="ECO:0000256" key="7">
    <source>
        <dbReference type="ARBA" id="ARBA00023288"/>
    </source>
</evidence>
<dbReference type="Pfam" id="PF20238">
    <property type="entry name" value="BIM1-like_dom"/>
    <property type="match status" value="1"/>
</dbReference>
<keyword evidence="6" id="KW-0325">Glycoprotein</keyword>
<feature type="chain" id="PRO_5012611917" description="Copper acquisition factor BIM1-like domain-containing protein" evidence="9">
    <location>
        <begin position="18"/>
        <end position="229"/>
    </location>
</feature>
<dbReference type="OrthoDB" id="2146436at2759"/>
<evidence type="ECO:0000256" key="1">
    <source>
        <dbReference type="ARBA" id="ARBA00004609"/>
    </source>
</evidence>
<name>A0A1L9PTI1_ASPVE</name>
<dbReference type="InterPro" id="IPR046530">
    <property type="entry name" value="BIM1-like_dom"/>
</dbReference>
<keyword evidence="7" id="KW-0449">Lipoprotein</keyword>
<feature type="domain" description="Copper acquisition factor BIM1-like" evidence="10">
    <location>
        <begin position="17"/>
        <end position="162"/>
    </location>
</feature>
<keyword evidence="5" id="KW-0472">Membrane</keyword>
<evidence type="ECO:0000256" key="8">
    <source>
        <dbReference type="SAM" id="MobiDB-lite"/>
    </source>
</evidence>
<comment type="subcellular location">
    <subcellularLocation>
        <location evidence="1">Cell membrane</location>
        <topology evidence="1">Lipid-anchor</topology>
        <topology evidence="1">GPI-anchor</topology>
    </subcellularLocation>
</comment>
<gene>
    <name evidence="11" type="ORF">ASPVEDRAFT_86218</name>
</gene>
<keyword evidence="4 9" id="KW-0732">Signal</keyword>
<feature type="region of interest" description="Disordered" evidence="8">
    <location>
        <begin position="181"/>
        <end position="200"/>
    </location>
</feature>
<organism evidence="11 12">
    <name type="scientific">Aspergillus versicolor CBS 583.65</name>
    <dbReference type="NCBI Taxonomy" id="1036611"/>
    <lineage>
        <taxon>Eukaryota</taxon>
        <taxon>Fungi</taxon>
        <taxon>Dikarya</taxon>
        <taxon>Ascomycota</taxon>
        <taxon>Pezizomycotina</taxon>
        <taxon>Eurotiomycetes</taxon>
        <taxon>Eurotiomycetidae</taxon>
        <taxon>Eurotiales</taxon>
        <taxon>Aspergillaceae</taxon>
        <taxon>Aspergillus</taxon>
        <taxon>Aspergillus subgen. Nidulantes</taxon>
    </lineage>
</organism>
<dbReference type="EMBL" id="KV878132">
    <property type="protein sequence ID" value="OJJ04838.1"/>
    <property type="molecule type" value="Genomic_DNA"/>
</dbReference>
<evidence type="ECO:0000259" key="10">
    <source>
        <dbReference type="Pfam" id="PF20238"/>
    </source>
</evidence>
<proteinExistence type="predicted"/>
<dbReference type="GeneID" id="63733320"/>
<evidence type="ECO:0000256" key="2">
    <source>
        <dbReference type="ARBA" id="ARBA00022475"/>
    </source>
</evidence>
<evidence type="ECO:0000256" key="9">
    <source>
        <dbReference type="SAM" id="SignalP"/>
    </source>
</evidence>
<accession>A0A1L9PTI1</accession>
<dbReference type="STRING" id="1036611.A0A1L9PTI1"/>